<keyword evidence="11" id="KW-1133">Transmembrane helix</keyword>
<keyword evidence="9" id="KW-0325">Glycoprotein</keyword>
<comment type="subcellular location">
    <subcellularLocation>
        <location evidence="1">Secreted</location>
    </subcellularLocation>
</comment>
<evidence type="ECO:0000256" key="3">
    <source>
        <dbReference type="ARBA" id="ARBA00022473"/>
    </source>
</evidence>
<dbReference type="PROSITE" id="PS50038">
    <property type="entry name" value="FZ"/>
    <property type="match status" value="1"/>
</dbReference>
<evidence type="ECO:0000256" key="8">
    <source>
        <dbReference type="ARBA" id="ARBA00023157"/>
    </source>
</evidence>
<keyword evidence="11" id="KW-0812">Transmembrane</keyword>
<dbReference type="FunFam" id="1.10.2000.10:FF:000001">
    <property type="entry name" value="secreted frizzled-related protein 2"/>
    <property type="match status" value="1"/>
</dbReference>
<dbReference type="SMART" id="SM00063">
    <property type="entry name" value="FRI"/>
    <property type="match status" value="1"/>
</dbReference>
<dbReference type="InterPro" id="IPR015526">
    <property type="entry name" value="Frizzled/SFRP"/>
</dbReference>
<evidence type="ECO:0000256" key="9">
    <source>
        <dbReference type="ARBA" id="ARBA00023180"/>
    </source>
</evidence>
<dbReference type="InterPro" id="IPR020067">
    <property type="entry name" value="Frizzled_dom"/>
</dbReference>
<dbReference type="GO" id="GO:0017147">
    <property type="term" value="F:Wnt-protein binding"/>
    <property type="evidence" value="ECO:0007669"/>
    <property type="project" value="TreeGrafter"/>
</dbReference>
<dbReference type="Gene3D" id="1.10.2000.10">
    <property type="entry name" value="Frizzled cysteine-rich domain"/>
    <property type="match status" value="1"/>
</dbReference>
<keyword evidence="11" id="KW-0472">Membrane</keyword>
<keyword evidence="5" id="KW-0879">Wnt signaling pathway</keyword>
<feature type="chain" id="PRO_5034189555" evidence="12">
    <location>
        <begin position="27"/>
        <end position="311"/>
    </location>
</feature>
<evidence type="ECO:0000313" key="15">
    <source>
        <dbReference type="Proteomes" id="UP000694621"/>
    </source>
</evidence>
<dbReference type="PANTHER" id="PTHR11309">
    <property type="entry name" value="FRIZZLED"/>
    <property type="match status" value="1"/>
</dbReference>
<dbReference type="GO" id="GO:0030154">
    <property type="term" value="P:cell differentiation"/>
    <property type="evidence" value="ECO:0007669"/>
    <property type="project" value="UniProtKB-KW"/>
</dbReference>
<organism evidence="14 15">
    <name type="scientific">Astyanax mexicanus</name>
    <name type="common">Blind cave fish</name>
    <name type="synonym">Astyanax fasciatus mexicanus</name>
    <dbReference type="NCBI Taxonomy" id="7994"/>
    <lineage>
        <taxon>Eukaryota</taxon>
        <taxon>Metazoa</taxon>
        <taxon>Chordata</taxon>
        <taxon>Craniata</taxon>
        <taxon>Vertebrata</taxon>
        <taxon>Euteleostomi</taxon>
        <taxon>Actinopterygii</taxon>
        <taxon>Neopterygii</taxon>
        <taxon>Teleostei</taxon>
        <taxon>Ostariophysi</taxon>
        <taxon>Characiformes</taxon>
        <taxon>Characoidei</taxon>
        <taxon>Acestrorhamphidae</taxon>
        <taxon>Acestrorhamphinae</taxon>
        <taxon>Astyanax</taxon>
    </lineage>
</organism>
<dbReference type="InterPro" id="IPR036790">
    <property type="entry name" value="Frizzled_dom_sf"/>
</dbReference>
<dbReference type="Proteomes" id="UP000694621">
    <property type="component" value="Unplaced"/>
</dbReference>
<evidence type="ECO:0000256" key="1">
    <source>
        <dbReference type="ARBA" id="ARBA00004613"/>
    </source>
</evidence>
<evidence type="ECO:0000256" key="4">
    <source>
        <dbReference type="ARBA" id="ARBA00022525"/>
    </source>
</evidence>
<keyword evidence="6 12" id="KW-0732">Signal</keyword>
<dbReference type="AlphaFoldDB" id="A0A8B9JWZ2"/>
<dbReference type="SUPFAM" id="SSF63501">
    <property type="entry name" value="Frizzled cysteine-rich domain"/>
    <property type="match status" value="1"/>
</dbReference>
<sequence>MKPPALLCPWKAVVPLLMSLVCLTQSSEYEYLTWKRELFPTGPEVYVKPPQCLEIPDDLRLCHGVGYNQMRLPNLLEHETMAEVKQQAGSWVPLVHKNCHPSTQVFLCSLFTPVCLDQPIYPCRWLCEDVRDACTPIMQAFGFPWPEMLTCNKFPEGDVCLSAPNASESALPNGVSPICPPCDHEVDAILDHICASEFAWLSTARCVVLRLCNPALICFCISHSSIVCAHHIFIFINEYILFELKFTLILCTVVLFCYLFVVCCLFVLSGSTRVGWVPLTESWFLPRFLPLKGSVFLPLCHHKIGISVVLL</sequence>
<dbReference type="GO" id="GO:0005615">
    <property type="term" value="C:extracellular space"/>
    <property type="evidence" value="ECO:0007669"/>
    <property type="project" value="TreeGrafter"/>
</dbReference>
<evidence type="ECO:0000256" key="10">
    <source>
        <dbReference type="PROSITE-ProRule" id="PRU00090"/>
    </source>
</evidence>
<gene>
    <name evidence="14" type="primary">sfrp1a</name>
</gene>
<comment type="caution">
    <text evidence="10">Lacks conserved residue(s) required for the propagation of feature annotation.</text>
</comment>
<keyword evidence="4" id="KW-0964">Secreted</keyword>
<evidence type="ECO:0000256" key="5">
    <source>
        <dbReference type="ARBA" id="ARBA00022687"/>
    </source>
</evidence>
<evidence type="ECO:0000256" key="6">
    <source>
        <dbReference type="ARBA" id="ARBA00022729"/>
    </source>
</evidence>
<feature type="transmembrane region" description="Helical" evidence="11">
    <location>
        <begin position="214"/>
        <end position="236"/>
    </location>
</feature>
<dbReference type="Pfam" id="PF01392">
    <property type="entry name" value="Fz"/>
    <property type="match status" value="1"/>
</dbReference>
<dbReference type="GO" id="GO:0060070">
    <property type="term" value="P:canonical Wnt signaling pathway"/>
    <property type="evidence" value="ECO:0007669"/>
    <property type="project" value="TreeGrafter"/>
</dbReference>
<accession>A0A8B9JWZ2</accession>
<dbReference type="Ensembl" id="ENSAMXT00005030234.1">
    <property type="protein sequence ID" value="ENSAMXP00005027503.1"/>
    <property type="gene ID" value="ENSAMXG00005013799.1"/>
</dbReference>
<comment type="similarity">
    <text evidence="2">Belongs to the secreted frizzled-related protein (sFRP) family.</text>
</comment>
<feature type="signal peptide" evidence="12">
    <location>
        <begin position="1"/>
        <end position="26"/>
    </location>
</feature>
<feature type="transmembrane region" description="Helical" evidence="11">
    <location>
        <begin position="248"/>
        <end position="268"/>
    </location>
</feature>
<evidence type="ECO:0000259" key="13">
    <source>
        <dbReference type="PROSITE" id="PS50038"/>
    </source>
</evidence>
<protein>
    <submittedName>
        <fullName evidence="14">Secreted frizzled related protein 1</fullName>
    </submittedName>
</protein>
<feature type="disulfide bond" evidence="10">
    <location>
        <begin position="62"/>
        <end position="108"/>
    </location>
</feature>
<proteinExistence type="inferred from homology"/>
<name>A0A8B9JWZ2_ASTMX</name>
<dbReference type="GO" id="GO:0035567">
    <property type="term" value="P:non-canonical Wnt signaling pathway"/>
    <property type="evidence" value="ECO:0007669"/>
    <property type="project" value="TreeGrafter"/>
</dbReference>
<reference evidence="14" key="1">
    <citation type="submission" date="2025-08" db="UniProtKB">
        <authorList>
            <consortium name="Ensembl"/>
        </authorList>
    </citation>
    <scope>IDENTIFICATION</scope>
</reference>
<feature type="disulfide bond" evidence="10">
    <location>
        <begin position="127"/>
        <end position="151"/>
    </location>
</feature>
<evidence type="ECO:0000256" key="7">
    <source>
        <dbReference type="ARBA" id="ARBA00022782"/>
    </source>
</evidence>
<keyword evidence="7" id="KW-0221">Differentiation</keyword>
<keyword evidence="8 10" id="KW-1015">Disulfide bond</keyword>
<dbReference type="PANTHER" id="PTHR11309:SF87">
    <property type="entry name" value="SECRETED FRIZZLED-RELATED PROTEIN 1"/>
    <property type="match status" value="1"/>
</dbReference>
<evidence type="ECO:0000256" key="12">
    <source>
        <dbReference type="SAM" id="SignalP"/>
    </source>
</evidence>
<evidence type="ECO:0000256" key="2">
    <source>
        <dbReference type="ARBA" id="ARBA00010054"/>
    </source>
</evidence>
<evidence type="ECO:0000313" key="14">
    <source>
        <dbReference type="Ensembl" id="ENSAMXP00005027503.1"/>
    </source>
</evidence>
<evidence type="ECO:0000256" key="11">
    <source>
        <dbReference type="SAM" id="Phobius"/>
    </source>
</evidence>
<keyword evidence="3" id="KW-0217">Developmental protein</keyword>
<feature type="domain" description="FZ" evidence="13">
    <location>
        <begin position="47"/>
        <end position="163"/>
    </location>
</feature>